<name>A0A1X7VHX0_AMPQE</name>
<dbReference type="Pfam" id="PF13843">
    <property type="entry name" value="DDE_Tnp_1_7"/>
    <property type="match status" value="1"/>
</dbReference>
<feature type="domain" description="PiggyBac transposable element-derived protein" evidence="1">
    <location>
        <begin position="1"/>
        <end position="81"/>
    </location>
</feature>
<dbReference type="EnsemblMetazoa" id="Aqu2.1.39067_001">
    <property type="protein sequence ID" value="Aqu2.1.39067_001"/>
    <property type="gene ID" value="Aqu2.1.39067"/>
</dbReference>
<reference evidence="2" key="1">
    <citation type="submission" date="2017-05" db="UniProtKB">
        <authorList>
            <consortium name="EnsemblMetazoa"/>
        </authorList>
    </citation>
    <scope>IDENTIFICATION</scope>
</reference>
<dbReference type="InParanoid" id="A0A1X7VHX0"/>
<dbReference type="STRING" id="400682.A0A1X7VHX0"/>
<dbReference type="PANTHER" id="PTHR46599:SF3">
    <property type="entry name" value="PIGGYBAC TRANSPOSABLE ELEMENT-DERIVED PROTEIN 4"/>
    <property type="match status" value="1"/>
</dbReference>
<dbReference type="OrthoDB" id="5985989at2759"/>
<proteinExistence type="predicted"/>
<sequence>MVPYHSHSSLKQYMPQKPIKIGFKVWVRADSTNGYISQFQVYTRKETSSTEKGLGSLVVKDLTATIQHSNHHVYCDNFSQVFSYSLTFYLLEYMHVAP</sequence>
<evidence type="ECO:0000259" key="1">
    <source>
        <dbReference type="Pfam" id="PF13843"/>
    </source>
</evidence>
<dbReference type="PANTHER" id="PTHR46599">
    <property type="entry name" value="PIGGYBAC TRANSPOSABLE ELEMENT-DERIVED PROTEIN 4"/>
    <property type="match status" value="1"/>
</dbReference>
<accession>A0A1X7VHX0</accession>
<organism evidence="2">
    <name type="scientific">Amphimedon queenslandica</name>
    <name type="common">Sponge</name>
    <dbReference type="NCBI Taxonomy" id="400682"/>
    <lineage>
        <taxon>Eukaryota</taxon>
        <taxon>Metazoa</taxon>
        <taxon>Porifera</taxon>
        <taxon>Demospongiae</taxon>
        <taxon>Heteroscleromorpha</taxon>
        <taxon>Haplosclerida</taxon>
        <taxon>Niphatidae</taxon>
        <taxon>Amphimedon</taxon>
    </lineage>
</organism>
<protein>
    <recommendedName>
        <fullName evidence="1">PiggyBac transposable element-derived protein domain-containing protein</fullName>
    </recommendedName>
</protein>
<dbReference type="AlphaFoldDB" id="A0A1X7VHX0"/>
<evidence type="ECO:0000313" key="2">
    <source>
        <dbReference type="EnsemblMetazoa" id="Aqu2.1.39067_001"/>
    </source>
</evidence>
<dbReference type="InterPro" id="IPR029526">
    <property type="entry name" value="PGBD"/>
</dbReference>